<protein>
    <submittedName>
        <fullName evidence="2">Uncharacterized protein</fullName>
    </submittedName>
</protein>
<name>A0A151JCB6_9HYME</name>
<dbReference type="EMBL" id="KQ979054">
    <property type="protein sequence ID" value="KYN23191.1"/>
    <property type="molecule type" value="Genomic_DNA"/>
</dbReference>
<keyword evidence="3" id="KW-1185">Reference proteome</keyword>
<feature type="region of interest" description="Disordered" evidence="1">
    <location>
        <begin position="1"/>
        <end position="36"/>
    </location>
</feature>
<proteinExistence type="predicted"/>
<evidence type="ECO:0000313" key="3">
    <source>
        <dbReference type="Proteomes" id="UP000078492"/>
    </source>
</evidence>
<dbReference type="AlphaFoldDB" id="A0A151JCB6"/>
<evidence type="ECO:0000313" key="2">
    <source>
        <dbReference type="EMBL" id="KYN23191.1"/>
    </source>
</evidence>
<gene>
    <name evidence="2" type="ORF">ALC57_04390</name>
</gene>
<accession>A0A151JCB6</accession>
<organism evidence="2 3">
    <name type="scientific">Trachymyrmex cornetzi</name>
    <dbReference type="NCBI Taxonomy" id="471704"/>
    <lineage>
        <taxon>Eukaryota</taxon>
        <taxon>Metazoa</taxon>
        <taxon>Ecdysozoa</taxon>
        <taxon>Arthropoda</taxon>
        <taxon>Hexapoda</taxon>
        <taxon>Insecta</taxon>
        <taxon>Pterygota</taxon>
        <taxon>Neoptera</taxon>
        <taxon>Endopterygota</taxon>
        <taxon>Hymenoptera</taxon>
        <taxon>Apocrita</taxon>
        <taxon>Aculeata</taxon>
        <taxon>Formicoidea</taxon>
        <taxon>Formicidae</taxon>
        <taxon>Myrmicinae</taxon>
        <taxon>Trachymyrmex</taxon>
    </lineage>
</organism>
<sequence>MALMMGSSRQLPSNGGRRFARSRARKRVSKTRGEVDRPRNRLCRVTLCNELQLGASSRRGEASFLESESRLAVSLQRRRKKVVTEGKIKGEICFPTFAIMLRFDVFYLVFLYRSLVVVDKILISKMA</sequence>
<reference evidence="2 3" key="1">
    <citation type="submission" date="2015-09" db="EMBL/GenBank/DDBJ databases">
        <title>Trachymyrmex cornetzi WGS genome.</title>
        <authorList>
            <person name="Nygaard S."/>
            <person name="Hu H."/>
            <person name="Boomsma J."/>
            <person name="Zhang G."/>
        </authorList>
    </citation>
    <scope>NUCLEOTIDE SEQUENCE [LARGE SCALE GENOMIC DNA]</scope>
    <source>
        <strain evidence="2">Tcor2-1</strain>
        <tissue evidence="2">Whole body</tissue>
    </source>
</reference>
<dbReference type="Proteomes" id="UP000078492">
    <property type="component" value="Unassembled WGS sequence"/>
</dbReference>
<feature type="compositionally biased region" description="Basic residues" evidence="1">
    <location>
        <begin position="18"/>
        <end position="30"/>
    </location>
</feature>
<evidence type="ECO:0000256" key="1">
    <source>
        <dbReference type="SAM" id="MobiDB-lite"/>
    </source>
</evidence>